<dbReference type="Pfam" id="PF00817">
    <property type="entry name" value="IMS"/>
    <property type="match status" value="1"/>
</dbReference>
<name>A0A345UIE6_9BACT</name>
<dbReference type="InterPro" id="IPR043128">
    <property type="entry name" value="Rev_trsase/Diguanyl_cyclase"/>
</dbReference>
<dbReference type="KEGG" id="cprv:CYPRO_0971"/>
<dbReference type="Gene3D" id="3.30.70.270">
    <property type="match status" value="1"/>
</dbReference>
<gene>
    <name evidence="5" type="ORF">CYPRO_0971</name>
</gene>
<evidence type="ECO:0000256" key="2">
    <source>
        <dbReference type="ARBA" id="ARBA00022457"/>
    </source>
</evidence>
<dbReference type="GO" id="GO:0003684">
    <property type="term" value="F:damaged DNA binding"/>
    <property type="evidence" value="ECO:0007669"/>
    <property type="project" value="InterPro"/>
</dbReference>
<dbReference type="RefSeq" id="WP_114983534.1">
    <property type="nucleotide sequence ID" value="NZ_CP027806.1"/>
</dbReference>
<dbReference type="Proteomes" id="UP000254808">
    <property type="component" value="Chromosome"/>
</dbReference>
<dbReference type="GO" id="GO:0005829">
    <property type="term" value="C:cytosol"/>
    <property type="evidence" value="ECO:0007669"/>
    <property type="project" value="TreeGrafter"/>
</dbReference>
<dbReference type="GO" id="GO:0003887">
    <property type="term" value="F:DNA-directed DNA polymerase activity"/>
    <property type="evidence" value="ECO:0007669"/>
    <property type="project" value="UniProtKB-KW"/>
</dbReference>
<evidence type="ECO:0000313" key="5">
    <source>
        <dbReference type="EMBL" id="AXJ00248.1"/>
    </source>
</evidence>
<dbReference type="InterPro" id="IPR036775">
    <property type="entry name" value="DNA_pol_Y-fam_lit_finger_sf"/>
</dbReference>
<dbReference type="InterPro" id="IPR017961">
    <property type="entry name" value="DNA_pol_Y-fam_little_finger"/>
</dbReference>
<dbReference type="OrthoDB" id="9808813at2"/>
<dbReference type="EMBL" id="CP027806">
    <property type="protein sequence ID" value="AXJ00248.1"/>
    <property type="molecule type" value="Genomic_DNA"/>
</dbReference>
<dbReference type="InterPro" id="IPR050116">
    <property type="entry name" value="DNA_polymerase-Y"/>
</dbReference>
<dbReference type="InterPro" id="IPR022880">
    <property type="entry name" value="DNApol_IV"/>
</dbReference>
<dbReference type="InterPro" id="IPR001126">
    <property type="entry name" value="UmuC"/>
</dbReference>
<dbReference type="CDD" id="cd03586">
    <property type="entry name" value="PolY_Pol_IV_kappa"/>
    <property type="match status" value="1"/>
</dbReference>
<dbReference type="PROSITE" id="PS50173">
    <property type="entry name" value="UMUC"/>
    <property type="match status" value="1"/>
</dbReference>
<dbReference type="SUPFAM" id="SSF56672">
    <property type="entry name" value="DNA/RNA polymerases"/>
    <property type="match status" value="1"/>
</dbReference>
<keyword evidence="2" id="KW-0515">Mutator protein</keyword>
<dbReference type="GO" id="GO:0006281">
    <property type="term" value="P:DNA repair"/>
    <property type="evidence" value="ECO:0007669"/>
    <property type="project" value="InterPro"/>
</dbReference>
<keyword evidence="3" id="KW-0548">Nucleotidyltransferase</keyword>
<dbReference type="Gene3D" id="3.40.1170.60">
    <property type="match status" value="1"/>
</dbReference>
<sequence length="442" mass="50855">MDTLNPGAYDLTRNVHRITLYNTISAEQRHRRNKPRLYLHLDMNCFYAQVEQVSYDLQGLPLVVGGWRKPDGTPRGIVATSSYEARKFGVKTGMSAFEAVQLCPYVVFMQVHYEKYQAISKQIREVLDRYAADVEGYSMDEYFLDLTFMIGHTEDELRRFGQRIKRELYEATALFCSVGIARSKTYAKLASDLVKPNGLTLVLDEAAERQLIHPLQLDEVWGIGSRRFARLEQAGLRTIGEAIAKGRGPFQKLFGAYFGRMLWETVCGLDRAIVADPPAHVPEEVTYMHTFSQWTTDPEAVRGEIIKSVRQLCYRMRGYNRRARRFSSYLRFQDESWRGVQIVFATAGLTNLDDYVTRTALQALMPVVQHYLRHGQRIRGFGISTLDLDASGQLELFFREDEKLRNLFRARDTVNNRYGFESLVIASSFDDVKGKTHFLDRS</sequence>
<reference evidence="5 6" key="1">
    <citation type="submission" date="2018-03" db="EMBL/GenBank/DDBJ databases">
        <title>Phenotypic and genomic properties of Cyclonatronum proteinivorum gen. nov., sp. nov., a haloalkaliphilic bacteroidete from soda lakes possessing Na+-translocating rhodopsin.</title>
        <authorList>
            <person name="Toshchakov S.V."/>
            <person name="Korzhenkov A."/>
            <person name="Samarov N.I."/>
            <person name="Kublanov I.V."/>
            <person name="Muntyan M.S."/>
            <person name="Sorokin D.Y."/>
        </authorList>
    </citation>
    <scope>NUCLEOTIDE SEQUENCE [LARGE SCALE GENOMIC DNA]</scope>
    <source>
        <strain evidence="5 6">Omega</strain>
    </source>
</reference>
<evidence type="ECO:0000313" key="6">
    <source>
        <dbReference type="Proteomes" id="UP000254808"/>
    </source>
</evidence>
<keyword evidence="3" id="KW-0239">DNA-directed DNA polymerase</keyword>
<evidence type="ECO:0000259" key="4">
    <source>
        <dbReference type="PROSITE" id="PS50173"/>
    </source>
</evidence>
<keyword evidence="6" id="KW-1185">Reference proteome</keyword>
<dbReference type="PANTHER" id="PTHR11076:SF33">
    <property type="entry name" value="DNA POLYMERASE KAPPA"/>
    <property type="match status" value="1"/>
</dbReference>
<accession>A0A345UIE6</accession>
<dbReference type="GO" id="GO:0009432">
    <property type="term" value="P:SOS response"/>
    <property type="evidence" value="ECO:0007669"/>
    <property type="project" value="TreeGrafter"/>
</dbReference>
<dbReference type="Gene3D" id="1.10.150.20">
    <property type="entry name" value="5' to 3' exonuclease, C-terminal subdomain"/>
    <property type="match status" value="1"/>
</dbReference>
<feature type="domain" description="UmuC" evidence="4">
    <location>
        <begin position="38"/>
        <end position="224"/>
    </location>
</feature>
<dbReference type="Pfam" id="PF11799">
    <property type="entry name" value="IMS_C"/>
    <property type="match status" value="1"/>
</dbReference>
<organism evidence="5 6">
    <name type="scientific">Cyclonatronum proteinivorum</name>
    <dbReference type="NCBI Taxonomy" id="1457365"/>
    <lineage>
        <taxon>Bacteria</taxon>
        <taxon>Pseudomonadati</taxon>
        <taxon>Balneolota</taxon>
        <taxon>Balneolia</taxon>
        <taxon>Balneolales</taxon>
        <taxon>Cyclonatronaceae</taxon>
        <taxon>Cyclonatronum</taxon>
    </lineage>
</organism>
<dbReference type="InterPro" id="IPR043502">
    <property type="entry name" value="DNA/RNA_pol_sf"/>
</dbReference>
<evidence type="ECO:0000256" key="3">
    <source>
        <dbReference type="ARBA" id="ARBA00022932"/>
    </source>
</evidence>
<dbReference type="GO" id="GO:0042276">
    <property type="term" value="P:error-prone translesion synthesis"/>
    <property type="evidence" value="ECO:0007669"/>
    <property type="project" value="TreeGrafter"/>
</dbReference>
<proteinExistence type="inferred from homology"/>
<protein>
    <submittedName>
        <fullName evidence="5">DNA polymerase-4</fullName>
    </submittedName>
</protein>
<comment type="similarity">
    <text evidence="1">Belongs to the DNA polymerase type-Y family.</text>
</comment>
<dbReference type="AlphaFoldDB" id="A0A345UIE6"/>
<evidence type="ECO:0000256" key="1">
    <source>
        <dbReference type="ARBA" id="ARBA00010945"/>
    </source>
</evidence>
<dbReference type="SUPFAM" id="SSF100879">
    <property type="entry name" value="Lesion bypass DNA polymerase (Y-family), little finger domain"/>
    <property type="match status" value="1"/>
</dbReference>
<keyword evidence="3" id="KW-0808">Transferase</keyword>
<dbReference type="PANTHER" id="PTHR11076">
    <property type="entry name" value="DNA REPAIR POLYMERASE UMUC / TRANSFERASE FAMILY MEMBER"/>
    <property type="match status" value="1"/>
</dbReference>